<evidence type="ECO:0000256" key="2">
    <source>
        <dbReference type="SAM" id="SignalP"/>
    </source>
</evidence>
<feature type="domain" description="Periplasmic binding protein" evidence="3">
    <location>
        <begin position="63"/>
        <end position="313"/>
    </location>
</feature>
<dbReference type="CDD" id="cd01536">
    <property type="entry name" value="PBP1_ABC_sugar_binding-like"/>
    <property type="match status" value="1"/>
</dbReference>
<dbReference type="PANTHER" id="PTHR30036">
    <property type="entry name" value="D-XYLOSE-BINDING PERIPLASMIC PROTEIN"/>
    <property type="match status" value="1"/>
</dbReference>
<dbReference type="GO" id="GO:0030288">
    <property type="term" value="C:outer membrane-bounded periplasmic space"/>
    <property type="evidence" value="ECO:0007669"/>
    <property type="project" value="TreeGrafter"/>
</dbReference>
<dbReference type="SUPFAM" id="SSF53822">
    <property type="entry name" value="Periplasmic binding protein-like I"/>
    <property type="match status" value="1"/>
</dbReference>
<keyword evidence="2" id="KW-0732">Signal</keyword>
<sequence length="347" mass="35136">MKRSRPTTTSTTGTTARVLTAVAATSSALLLLAGCGNGTAPASSTGAGGSAPAALNGNRSVQFVNPLPNYPAWRAAGDCMAAEAKAKGVEFTETGPTGQAIDATTMIEQVQSAIANRKGAIITLPASDAFTPLLQQAQNAGIVTETFYGTGAAHTGADINVGLDWNELGELYVGEIAKLPGEQKLGLIASADTGLGKAWLDGMEQAAAKTENVEVVGEVYTGDDSAKALAQTNALLTAHGDLTAIATHMGTVTQGAVSALTAKGLAGKLAYLGNGPDNGGREALADGSAYRLLLQDLCTAGKDGLDAALARIDAGRTATDGAAQFIQVGTAMGTKDDLQQYLDEGWH</sequence>
<dbReference type="PANTHER" id="PTHR30036:SF8">
    <property type="entry name" value="ABC-TYPE SUGAR TRANSPORT SYSTEM PERIPLASMIC COMPONENT-LIKE PROTEIN"/>
    <property type="match status" value="1"/>
</dbReference>
<accession>A0A2T0R2M5</accession>
<gene>
    <name evidence="4" type="ORF">CLV37_107140</name>
</gene>
<evidence type="ECO:0000313" key="5">
    <source>
        <dbReference type="Proteomes" id="UP000238083"/>
    </source>
</evidence>
<comment type="caution">
    <text evidence="4">The sequence shown here is derived from an EMBL/GenBank/DDBJ whole genome shotgun (WGS) entry which is preliminary data.</text>
</comment>
<dbReference type="Proteomes" id="UP000238083">
    <property type="component" value="Unassembled WGS sequence"/>
</dbReference>
<feature type="signal peptide" evidence="2">
    <location>
        <begin position="1"/>
        <end position="33"/>
    </location>
</feature>
<feature type="chain" id="PRO_5039385747" evidence="2">
    <location>
        <begin position="34"/>
        <end position="347"/>
    </location>
</feature>
<dbReference type="Gene3D" id="3.40.50.2300">
    <property type="match status" value="2"/>
</dbReference>
<reference evidence="4 5" key="1">
    <citation type="submission" date="2018-03" db="EMBL/GenBank/DDBJ databases">
        <title>Genomic Encyclopedia of Archaeal and Bacterial Type Strains, Phase II (KMG-II): from individual species to whole genera.</title>
        <authorList>
            <person name="Goeker M."/>
        </authorList>
    </citation>
    <scope>NUCLEOTIDE SEQUENCE [LARGE SCALE GENOMIC DNA]</scope>
    <source>
        <strain evidence="4 5">DSM 19711</strain>
    </source>
</reference>
<organism evidence="4 5">
    <name type="scientific">Kineococcus rhizosphaerae</name>
    <dbReference type="NCBI Taxonomy" id="559628"/>
    <lineage>
        <taxon>Bacteria</taxon>
        <taxon>Bacillati</taxon>
        <taxon>Actinomycetota</taxon>
        <taxon>Actinomycetes</taxon>
        <taxon>Kineosporiales</taxon>
        <taxon>Kineosporiaceae</taxon>
        <taxon>Kineococcus</taxon>
    </lineage>
</organism>
<evidence type="ECO:0000256" key="1">
    <source>
        <dbReference type="ARBA" id="ARBA00004196"/>
    </source>
</evidence>
<comment type="subcellular location">
    <subcellularLocation>
        <location evidence="1">Cell envelope</location>
    </subcellularLocation>
</comment>
<name>A0A2T0R2M5_9ACTN</name>
<dbReference type="OrthoDB" id="9781890at2"/>
<dbReference type="PROSITE" id="PS51257">
    <property type="entry name" value="PROKAR_LIPOPROTEIN"/>
    <property type="match status" value="1"/>
</dbReference>
<evidence type="ECO:0000259" key="3">
    <source>
        <dbReference type="Pfam" id="PF13407"/>
    </source>
</evidence>
<evidence type="ECO:0000313" key="4">
    <source>
        <dbReference type="EMBL" id="PRY14021.1"/>
    </source>
</evidence>
<dbReference type="EMBL" id="PVZF01000007">
    <property type="protein sequence ID" value="PRY14021.1"/>
    <property type="molecule type" value="Genomic_DNA"/>
</dbReference>
<dbReference type="InterPro" id="IPR050555">
    <property type="entry name" value="Bact_Solute-Bind_Prot2"/>
</dbReference>
<dbReference type="RefSeq" id="WP_106211678.1">
    <property type="nucleotide sequence ID" value="NZ_PVZF01000007.1"/>
</dbReference>
<dbReference type="GO" id="GO:0030246">
    <property type="term" value="F:carbohydrate binding"/>
    <property type="evidence" value="ECO:0007669"/>
    <property type="project" value="TreeGrafter"/>
</dbReference>
<dbReference type="Pfam" id="PF13407">
    <property type="entry name" value="Peripla_BP_4"/>
    <property type="match status" value="1"/>
</dbReference>
<dbReference type="InterPro" id="IPR028082">
    <property type="entry name" value="Peripla_BP_I"/>
</dbReference>
<protein>
    <submittedName>
        <fullName evidence="4">Monosaccharide ABC transporter substrate-binding protein (CUT2 family)</fullName>
    </submittedName>
</protein>
<keyword evidence="5" id="KW-1185">Reference proteome</keyword>
<proteinExistence type="predicted"/>
<dbReference type="InterPro" id="IPR025997">
    <property type="entry name" value="SBP_2_dom"/>
</dbReference>
<dbReference type="AlphaFoldDB" id="A0A2T0R2M5"/>